<gene>
    <name evidence="2" type="primary">OJ1448_G06.15</name>
</gene>
<evidence type="ECO:0000313" key="2">
    <source>
        <dbReference type="EMBL" id="BAD17144.1"/>
    </source>
</evidence>
<accession>Q6Z7K7</accession>
<name>Q6Z7K7_ORYSJ</name>
<proteinExistence type="predicted"/>
<dbReference type="AlphaFoldDB" id="Q6Z7K7"/>
<reference evidence="3" key="2">
    <citation type="journal article" date="2008" name="Nucleic Acids Res.">
        <title>The rice annotation project database (RAP-DB): 2008 update.</title>
        <authorList>
            <consortium name="The rice annotation project (RAP)"/>
        </authorList>
    </citation>
    <scope>GENOME REANNOTATION</scope>
    <source>
        <strain evidence="3">cv. Nipponbare</strain>
    </source>
</reference>
<reference evidence="3" key="1">
    <citation type="journal article" date="2005" name="Nature">
        <title>The map-based sequence of the rice genome.</title>
        <authorList>
            <consortium name="International rice genome sequencing project (IRGSP)"/>
            <person name="Matsumoto T."/>
            <person name="Wu J."/>
            <person name="Kanamori H."/>
            <person name="Katayose Y."/>
            <person name="Fujisawa M."/>
            <person name="Namiki N."/>
            <person name="Mizuno H."/>
            <person name="Yamamoto K."/>
            <person name="Antonio B.A."/>
            <person name="Baba T."/>
            <person name="Sakata K."/>
            <person name="Nagamura Y."/>
            <person name="Aoki H."/>
            <person name="Arikawa K."/>
            <person name="Arita K."/>
            <person name="Bito T."/>
            <person name="Chiden Y."/>
            <person name="Fujitsuka N."/>
            <person name="Fukunaka R."/>
            <person name="Hamada M."/>
            <person name="Harada C."/>
            <person name="Hayashi A."/>
            <person name="Hijishita S."/>
            <person name="Honda M."/>
            <person name="Hosokawa S."/>
            <person name="Ichikawa Y."/>
            <person name="Idonuma A."/>
            <person name="Iijima M."/>
            <person name="Ikeda M."/>
            <person name="Ikeno M."/>
            <person name="Ito K."/>
            <person name="Ito S."/>
            <person name="Ito T."/>
            <person name="Ito Y."/>
            <person name="Ito Y."/>
            <person name="Iwabuchi A."/>
            <person name="Kamiya K."/>
            <person name="Karasawa W."/>
            <person name="Kurita K."/>
            <person name="Katagiri S."/>
            <person name="Kikuta A."/>
            <person name="Kobayashi H."/>
            <person name="Kobayashi N."/>
            <person name="Machita K."/>
            <person name="Maehara T."/>
            <person name="Masukawa M."/>
            <person name="Mizubayashi T."/>
            <person name="Mukai Y."/>
            <person name="Nagasaki H."/>
            <person name="Nagata Y."/>
            <person name="Naito S."/>
            <person name="Nakashima M."/>
            <person name="Nakama Y."/>
            <person name="Nakamichi Y."/>
            <person name="Nakamura M."/>
            <person name="Meguro A."/>
            <person name="Negishi M."/>
            <person name="Ohta I."/>
            <person name="Ohta T."/>
            <person name="Okamoto M."/>
            <person name="Ono N."/>
            <person name="Saji S."/>
            <person name="Sakaguchi M."/>
            <person name="Sakai K."/>
            <person name="Shibata M."/>
            <person name="Shimokawa T."/>
            <person name="Song J."/>
            <person name="Takazaki Y."/>
            <person name="Terasawa K."/>
            <person name="Tsugane M."/>
            <person name="Tsuji K."/>
            <person name="Ueda S."/>
            <person name="Waki K."/>
            <person name="Yamagata H."/>
            <person name="Yamamoto M."/>
            <person name="Yamamoto S."/>
            <person name="Yamane H."/>
            <person name="Yoshiki S."/>
            <person name="Yoshihara R."/>
            <person name="Yukawa K."/>
            <person name="Zhong H."/>
            <person name="Yano M."/>
            <person name="Yuan Q."/>
            <person name="Ouyang S."/>
            <person name="Liu J."/>
            <person name="Jones K.M."/>
            <person name="Gansberger K."/>
            <person name="Moffat K."/>
            <person name="Hill J."/>
            <person name="Bera J."/>
            <person name="Fadrosh D."/>
            <person name="Jin S."/>
            <person name="Johri S."/>
            <person name="Kim M."/>
            <person name="Overton L."/>
            <person name="Reardon M."/>
            <person name="Tsitrin T."/>
            <person name="Vuong H."/>
            <person name="Weaver B."/>
            <person name="Ciecko A."/>
            <person name="Tallon L."/>
            <person name="Jackson J."/>
            <person name="Pai G."/>
            <person name="Aken S.V."/>
            <person name="Utterback T."/>
            <person name="Reidmuller S."/>
            <person name="Feldblyum T."/>
            <person name="Hsiao J."/>
            <person name="Zismann V."/>
            <person name="Iobst S."/>
            <person name="de Vazeille A.R."/>
            <person name="Buell C.R."/>
            <person name="Ying K."/>
            <person name="Li Y."/>
            <person name="Lu T."/>
            <person name="Huang Y."/>
            <person name="Zhao Q."/>
            <person name="Feng Q."/>
            <person name="Zhang L."/>
            <person name="Zhu J."/>
            <person name="Weng Q."/>
            <person name="Mu J."/>
            <person name="Lu Y."/>
            <person name="Fan D."/>
            <person name="Liu Y."/>
            <person name="Guan J."/>
            <person name="Zhang Y."/>
            <person name="Yu S."/>
            <person name="Liu X."/>
            <person name="Zhang Y."/>
            <person name="Hong G."/>
            <person name="Han B."/>
            <person name="Choisne N."/>
            <person name="Demange N."/>
            <person name="Orjeda G."/>
            <person name="Samain S."/>
            <person name="Cattolico L."/>
            <person name="Pelletier E."/>
            <person name="Couloux A."/>
            <person name="Segurens B."/>
            <person name="Wincker P."/>
            <person name="D'Hont A."/>
            <person name="Scarpelli C."/>
            <person name="Weissenbach J."/>
            <person name="Salanoubat M."/>
            <person name="Quetier F."/>
            <person name="Yu Y."/>
            <person name="Kim H.R."/>
            <person name="Rambo T."/>
            <person name="Currie J."/>
            <person name="Collura K."/>
            <person name="Luo M."/>
            <person name="Yang T."/>
            <person name="Ammiraju J.S.S."/>
            <person name="Engler F."/>
            <person name="Soderlund C."/>
            <person name="Wing R.A."/>
            <person name="Palmer L.E."/>
            <person name="de la Bastide M."/>
            <person name="Spiegel L."/>
            <person name="Nascimento L."/>
            <person name="Zutavern T."/>
            <person name="O'Shaughnessy A."/>
            <person name="Dike S."/>
            <person name="Dedhia N."/>
            <person name="Preston R."/>
            <person name="Balija V."/>
            <person name="McCombie W.R."/>
            <person name="Chow T."/>
            <person name="Chen H."/>
            <person name="Chung M."/>
            <person name="Chen C."/>
            <person name="Shaw J."/>
            <person name="Wu H."/>
            <person name="Hsiao K."/>
            <person name="Chao Y."/>
            <person name="Chu M."/>
            <person name="Cheng C."/>
            <person name="Hour A."/>
            <person name="Lee P."/>
            <person name="Lin S."/>
            <person name="Lin Y."/>
            <person name="Liou J."/>
            <person name="Liu S."/>
            <person name="Hsing Y."/>
            <person name="Raghuvanshi S."/>
            <person name="Mohanty A."/>
            <person name="Bharti A.K."/>
            <person name="Gaur A."/>
            <person name="Gupta V."/>
            <person name="Kumar D."/>
            <person name="Ravi V."/>
            <person name="Vij S."/>
            <person name="Kapur A."/>
            <person name="Khurana P."/>
            <person name="Khurana P."/>
            <person name="Khurana J.P."/>
            <person name="Tyagi A.K."/>
            <person name="Gaikwad K."/>
            <person name="Singh A."/>
            <person name="Dalal V."/>
            <person name="Srivastava S."/>
            <person name="Dixit A."/>
            <person name="Pal A.K."/>
            <person name="Ghazi I.A."/>
            <person name="Yadav M."/>
            <person name="Pandit A."/>
            <person name="Bhargava A."/>
            <person name="Sureshbabu K."/>
            <person name="Batra K."/>
            <person name="Sharma T.R."/>
            <person name="Mohapatra T."/>
            <person name="Singh N.K."/>
            <person name="Messing J."/>
            <person name="Nelson A.B."/>
            <person name="Fuks G."/>
            <person name="Kavchok S."/>
            <person name="Keizer G."/>
            <person name="Linton E."/>
            <person name="Llaca V."/>
            <person name="Song R."/>
            <person name="Tanyolac B."/>
            <person name="Young S."/>
            <person name="Ho-Il K."/>
            <person name="Hahn J.H."/>
            <person name="Sangsakoo G."/>
            <person name="Vanavichit A."/>
            <person name="de Mattos Luiz.A.T."/>
            <person name="Zimmer P.D."/>
            <person name="Malone G."/>
            <person name="Dellagostin O."/>
            <person name="de Oliveira A.C."/>
            <person name="Bevan M."/>
            <person name="Bancroft I."/>
            <person name="Minx P."/>
            <person name="Cordum H."/>
            <person name="Wilson R."/>
            <person name="Cheng Z."/>
            <person name="Jin W."/>
            <person name="Jiang J."/>
            <person name="Leong S.A."/>
            <person name="Iwama H."/>
            <person name="Gojobori T."/>
            <person name="Itoh T."/>
            <person name="Niimura Y."/>
            <person name="Fujii Y."/>
            <person name="Habara T."/>
            <person name="Sakai H."/>
            <person name="Sato Y."/>
            <person name="Wilson G."/>
            <person name="Kumar K."/>
            <person name="McCouch S."/>
            <person name="Juretic N."/>
            <person name="Hoen D."/>
            <person name="Wright S."/>
            <person name="Bruskiewich R."/>
            <person name="Bureau T."/>
            <person name="Miyao A."/>
            <person name="Hirochika H."/>
            <person name="Nishikawa T."/>
            <person name="Kadowaki K."/>
            <person name="Sugiura M."/>
            <person name="Burr B."/>
            <person name="Sasaki T."/>
        </authorList>
    </citation>
    <scope>NUCLEOTIDE SEQUENCE [LARGE SCALE GENOMIC DNA]</scope>
    <source>
        <strain evidence="3">cv. Nipponbare</strain>
    </source>
</reference>
<feature type="compositionally biased region" description="Polar residues" evidence="1">
    <location>
        <begin position="104"/>
        <end position="115"/>
    </location>
</feature>
<dbReference type="EMBL" id="AP004853">
    <property type="protein sequence ID" value="BAD17144.1"/>
    <property type="molecule type" value="Genomic_DNA"/>
</dbReference>
<protein>
    <submittedName>
        <fullName evidence="2">Uncharacterized protein</fullName>
    </submittedName>
</protein>
<organism evidence="2 3">
    <name type="scientific">Oryza sativa subsp. japonica</name>
    <name type="common">Rice</name>
    <dbReference type="NCBI Taxonomy" id="39947"/>
    <lineage>
        <taxon>Eukaryota</taxon>
        <taxon>Viridiplantae</taxon>
        <taxon>Streptophyta</taxon>
        <taxon>Embryophyta</taxon>
        <taxon>Tracheophyta</taxon>
        <taxon>Spermatophyta</taxon>
        <taxon>Magnoliopsida</taxon>
        <taxon>Liliopsida</taxon>
        <taxon>Poales</taxon>
        <taxon>Poaceae</taxon>
        <taxon>BOP clade</taxon>
        <taxon>Oryzoideae</taxon>
        <taxon>Oryzeae</taxon>
        <taxon>Oryzinae</taxon>
        <taxon>Oryza</taxon>
        <taxon>Oryza sativa</taxon>
    </lineage>
</organism>
<evidence type="ECO:0000256" key="1">
    <source>
        <dbReference type="SAM" id="MobiDB-lite"/>
    </source>
</evidence>
<feature type="region of interest" description="Disordered" evidence="1">
    <location>
        <begin position="47"/>
        <end position="121"/>
    </location>
</feature>
<evidence type="ECO:0000313" key="3">
    <source>
        <dbReference type="Proteomes" id="UP000000763"/>
    </source>
</evidence>
<sequence length="121" mass="12199">MEGALLCSFGFLEGENAGRCREKTALNAGLGGDVILFQLTSAKAVVNSKPLTTGAGPPPQSSRRALSEGPIGLAGQSDMGWPVRPASARSDSPQLGLTEYGSVGSVSATPSTTIPASRGPV</sequence>
<dbReference type="Proteomes" id="UP000000763">
    <property type="component" value="Chromosome 2"/>
</dbReference>